<organism evidence="2">
    <name type="scientific">Candidatus Methanophagaceae archaeon ANME-1 ERB6</name>
    <dbReference type="NCBI Taxonomy" id="2759912"/>
    <lineage>
        <taxon>Archaea</taxon>
        <taxon>Methanobacteriati</taxon>
        <taxon>Methanobacteriota</taxon>
        <taxon>Stenosarchaea group</taxon>
        <taxon>Methanomicrobia</taxon>
        <taxon>Candidatus Methanophagales</taxon>
        <taxon>Candidatus Methanophagaceae</taxon>
    </lineage>
</organism>
<protein>
    <submittedName>
        <fullName evidence="2">Uncharacterized protein</fullName>
    </submittedName>
</protein>
<evidence type="ECO:0000313" key="2">
    <source>
        <dbReference type="EMBL" id="QNO51622.1"/>
    </source>
</evidence>
<proteinExistence type="predicted"/>
<evidence type="ECO:0000256" key="1">
    <source>
        <dbReference type="SAM" id="Phobius"/>
    </source>
</evidence>
<reference evidence="2" key="1">
    <citation type="submission" date="2020-06" db="EMBL/GenBank/DDBJ databases">
        <title>Unique genomic features of the anaerobic methanotrophic archaea.</title>
        <authorList>
            <person name="Chadwick G.L."/>
            <person name="Skennerton C.T."/>
            <person name="Laso-Perez R."/>
            <person name="Leu A.O."/>
            <person name="Speth D.R."/>
            <person name="Yu H."/>
            <person name="Morgan-Lang C."/>
            <person name="Hatzenpichler R."/>
            <person name="Goudeau D."/>
            <person name="Malmstrom R."/>
            <person name="Brazelton W.J."/>
            <person name="Woyke T."/>
            <person name="Hallam S.J."/>
            <person name="Tyson G.W."/>
            <person name="Wegener G."/>
            <person name="Boetius A."/>
            <person name="Orphan V."/>
        </authorList>
    </citation>
    <scope>NUCLEOTIDE SEQUENCE</scope>
</reference>
<gene>
    <name evidence="2" type="ORF">JFJFMGFI_00021</name>
</gene>
<feature type="transmembrane region" description="Helical" evidence="1">
    <location>
        <begin position="88"/>
        <end position="113"/>
    </location>
</feature>
<keyword evidence="1" id="KW-1133">Transmembrane helix</keyword>
<sequence>MLSKLKGIESYKKYLETLALSTALAGLMLFIAFGLMSFPQGEKTIPKHFILLLLAVFFVVFTVFYESEAREKERVKKKRKWEESYQSLLKGLFLAVCATFAFVTTLAGIKFIQQGGIHAVGGMDVFISTLAICIIVSMTFLSLLKPRETTF</sequence>
<dbReference type="EMBL" id="MT631474">
    <property type="protein sequence ID" value="QNO51622.1"/>
    <property type="molecule type" value="Genomic_DNA"/>
</dbReference>
<feature type="transmembrane region" description="Helical" evidence="1">
    <location>
        <begin position="48"/>
        <end position="67"/>
    </location>
</feature>
<keyword evidence="1" id="KW-0472">Membrane</keyword>
<feature type="transmembrane region" description="Helical" evidence="1">
    <location>
        <begin position="125"/>
        <end position="144"/>
    </location>
</feature>
<name>A0A7G9YUD8_9EURY</name>
<dbReference type="AlphaFoldDB" id="A0A7G9YUD8"/>
<keyword evidence="1" id="KW-0812">Transmembrane</keyword>
<accession>A0A7G9YUD8</accession>
<feature type="transmembrane region" description="Helical" evidence="1">
    <location>
        <begin position="14"/>
        <end position="36"/>
    </location>
</feature>